<feature type="compositionally biased region" description="Acidic residues" evidence="1">
    <location>
        <begin position="56"/>
        <end position="67"/>
    </location>
</feature>
<dbReference type="AlphaFoldDB" id="A0AAN5HZH1"/>
<evidence type="ECO:0000256" key="1">
    <source>
        <dbReference type="SAM" id="MobiDB-lite"/>
    </source>
</evidence>
<name>A0AAN5HZH1_9BILA</name>
<sequence>QMWSSAMYATILIISMMETAPLHYPHFLSARSLPRVLLREQLHRSVHPHTFHPIQDDEFYTSEDPSD</sequence>
<comment type="caution">
    <text evidence="2">The sequence shown here is derived from an EMBL/GenBank/DDBJ whole genome shotgun (WGS) entry which is preliminary data.</text>
</comment>
<dbReference type="EMBL" id="BTRK01000004">
    <property type="protein sequence ID" value="GMR45946.1"/>
    <property type="molecule type" value="Genomic_DNA"/>
</dbReference>
<reference evidence="3" key="1">
    <citation type="submission" date="2022-10" db="EMBL/GenBank/DDBJ databases">
        <title>Genome assembly of Pristionchus species.</title>
        <authorList>
            <person name="Yoshida K."/>
            <person name="Sommer R.J."/>
        </authorList>
    </citation>
    <scope>NUCLEOTIDE SEQUENCE [LARGE SCALE GENOMIC DNA]</scope>
    <source>
        <strain evidence="3">RS5460</strain>
    </source>
</reference>
<feature type="non-terminal residue" evidence="2">
    <location>
        <position position="67"/>
    </location>
</feature>
<accession>A0AAN5HZH1</accession>
<keyword evidence="3" id="KW-1185">Reference proteome</keyword>
<evidence type="ECO:0000313" key="2">
    <source>
        <dbReference type="EMBL" id="GMR45946.1"/>
    </source>
</evidence>
<evidence type="ECO:0000313" key="3">
    <source>
        <dbReference type="Proteomes" id="UP001328107"/>
    </source>
</evidence>
<gene>
    <name evidence="2" type="ORF">PMAYCL1PPCAC_16141</name>
</gene>
<organism evidence="2 3">
    <name type="scientific">Pristionchus mayeri</name>
    <dbReference type="NCBI Taxonomy" id="1317129"/>
    <lineage>
        <taxon>Eukaryota</taxon>
        <taxon>Metazoa</taxon>
        <taxon>Ecdysozoa</taxon>
        <taxon>Nematoda</taxon>
        <taxon>Chromadorea</taxon>
        <taxon>Rhabditida</taxon>
        <taxon>Rhabditina</taxon>
        <taxon>Diplogasteromorpha</taxon>
        <taxon>Diplogasteroidea</taxon>
        <taxon>Neodiplogasteridae</taxon>
        <taxon>Pristionchus</taxon>
    </lineage>
</organism>
<protein>
    <submittedName>
        <fullName evidence="2">Uncharacterized protein</fullName>
    </submittedName>
</protein>
<feature type="region of interest" description="Disordered" evidence="1">
    <location>
        <begin position="48"/>
        <end position="67"/>
    </location>
</feature>
<feature type="non-terminal residue" evidence="2">
    <location>
        <position position="1"/>
    </location>
</feature>
<dbReference type="Proteomes" id="UP001328107">
    <property type="component" value="Unassembled WGS sequence"/>
</dbReference>
<proteinExistence type="predicted"/>